<comment type="caution">
    <text evidence="1">The sequence shown here is derived from an EMBL/GenBank/DDBJ whole genome shotgun (WGS) entry which is preliminary data.</text>
</comment>
<protein>
    <submittedName>
        <fullName evidence="1">Uncharacterized protein</fullName>
    </submittedName>
</protein>
<accession>A0ACB9GHX5</accession>
<gene>
    <name evidence="1" type="ORF">L2E82_13175</name>
</gene>
<organism evidence="1 2">
    <name type="scientific">Cichorium intybus</name>
    <name type="common">Chicory</name>
    <dbReference type="NCBI Taxonomy" id="13427"/>
    <lineage>
        <taxon>Eukaryota</taxon>
        <taxon>Viridiplantae</taxon>
        <taxon>Streptophyta</taxon>
        <taxon>Embryophyta</taxon>
        <taxon>Tracheophyta</taxon>
        <taxon>Spermatophyta</taxon>
        <taxon>Magnoliopsida</taxon>
        <taxon>eudicotyledons</taxon>
        <taxon>Gunneridae</taxon>
        <taxon>Pentapetalae</taxon>
        <taxon>asterids</taxon>
        <taxon>campanulids</taxon>
        <taxon>Asterales</taxon>
        <taxon>Asteraceae</taxon>
        <taxon>Cichorioideae</taxon>
        <taxon>Cichorieae</taxon>
        <taxon>Cichoriinae</taxon>
        <taxon>Cichorium</taxon>
    </lineage>
</organism>
<evidence type="ECO:0000313" key="1">
    <source>
        <dbReference type="EMBL" id="KAI3783113.1"/>
    </source>
</evidence>
<evidence type="ECO:0000313" key="2">
    <source>
        <dbReference type="Proteomes" id="UP001055811"/>
    </source>
</evidence>
<sequence>MLLTKEYIPQPSDVIETSTNISKGNEKMHSMAYNESNERPTRSCCEKIHEAIFGKSNHSSRYPNKNVVPNPSLSTNDYPTPKPYVSSTPFLSVPHEVKPSKDLVLFSSNNVDNNGDVGRKTFSEEEYNSYIDGMKMKMGAPSNVGVEMRVSVDDSFNNTVFTF</sequence>
<dbReference type="Proteomes" id="UP001055811">
    <property type="component" value="Linkage Group LG02"/>
</dbReference>
<proteinExistence type="predicted"/>
<keyword evidence="2" id="KW-1185">Reference proteome</keyword>
<reference evidence="1 2" key="2">
    <citation type="journal article" date="2022" name="Mol. Ecol. Resour.">
        <title>The genomes of chicory, endive, great burdock and yacon provide insights into Asteraceae paleo-polyploidization history and plant inulin production.</title>
        <authorList>
            <person name="Fan W."/>
            <person name="Wang S."/>
            <person name="Wang H."/>
            <person name="Wang A."/>
            <person name="Jiang F."/>
            <person name="Liu H."/>
            <person name="Zhao H."/>
            <person name="Xu D."/>
            <person name="Zhang Y."/>
        </authorList>
    </citation>
    <scope>NUCLEOTIDE SEQUENCE [LARGE SCALE GENOMIC DNA]</scope>
    <source>
        <strain evidence="2">cv. Punajuju</strain>
        <tissue evidence="1">Leaves</tissue>
    </source>
</reference>
<name>A0ACB9GHX5_CICIN</name>
<reference evidence="2" key="1">
    <citation type="journal article" date="2022" name="Mol. Ecol. Resour.">
        <title>The genomes of chicory, endive, great burdock and yacon provide insights into Asteraceae palaeo-polyploidization history and plant inulin production.</title>
        <authorList>
            <person name="Fan W."/>
            <person name="Wang S."/>
            <person name="Wang H."/>
            <person name="Wang A."/>
            <person name="Jiang F."/>
            <person name="Liu H."/>
            <person name="Zhao H."/>
            <person name="Xu D."/>
            <person name="Zhang Y."/>
        </authorList>
    </citation>
    <scope>NUCLEOTIDE SEQUENCE [LARGE SCALE GENOMIC DNA]</scope>
    <source>
        <strain evidence="2">cv. Punajuju</strain>
    </source>
</reference>
<dbReference type="EMBL" id="CM042010">
    <property type="protein sequence ID" value="KAI3783113.1"/>
    <property type="molecule type" value="Genomic_DNA"/>
</dbReference>